<name>A0ABW2JD38_9ACTN</name>
<gene>
    <name evidence="4" type="ORF">ACFQVC_04390</name>
</gene>
<dbReference type="Proteomes" id="UP001596523">
    <property type="component" value="Unassembled WGS sequence"/>
</dbReference>
<dbReference type="InterPro" id="IPR051911">
    <property type="entry name" value="SDR_oxidoreductase"/>
</dbReference>
<reference evidence="5" key="1">
    <citation type="journal article" date="2019" name="Int. J. Syst. Evol. Microbiol.">
        <title>The Global Catalogue of Microorganisms (GCM) 10K type strain sequencing project: providing services to taxonomists for standard genome sequencing and annotation.</title>
        <authorList>
            <consortium name="The Broad Institute Genomics Platform"/>
            <consortium name="The Broad Institute Genome Sequencing Center for Infectious Disease"/>
            <person name="Wu L."/>
            <person name="Ma J."/>
        </authorList>
    </citation>
    <scope>NUCLEOTIDE SEQUENCE [LARGE SCALE GENOMIC DNA]</scope>
    <source>
        <strain evidence="5">SYNS20</strain>
    </source>
</reference>
<evidence type="ECO:0000313" key="4">
    <source>
        <dbReference type="EMBL" id="MFC7303453.1"/>
    </source>
</evidence>
<protein>
    <submittedName>
        <fullName evidence="4">SDR family NAD(P)-dependent oxidoreductase</fullName>
    </submittedName>
</protein>
<comment type="caution">
    <text evidence="4">The sequence shown here is derived from an EMBL/GenBank/DDBJ whole genome shotgun (WGS) entry which is preliminary data.</text>
</comment>
<dbReference type="CDD" id="cd05374">
    <property type="entry name" value="17beta-HSD-like_SDR_c"/>
    <property type="match status" value="1"/>
</dbReference>
<dbReference type="InterPro" id="IPR002347">
    <property type="entry name" value="SDR_fam"/>
</dbReference>
<evidence type="ECO:0000256" key="3">
    <source>
        <dbReference type="RuleBase" id="RU000363"/>
    </source>
</evidence>
<dbReference type="PANTHER" id="PTHR43976">
    <property type="entry name" value="SHORT CHAIN DEHYDROGENASE"/>
    <property type="match status" value="1"/>
</dbReference>
<dbReference type="Gene3D" id="3.40.50.720">
    <property type="entry name" value="NAD(P)-binding Rossmann-like Domain"/>
    <property type="match status" value="1"/>
</dbReference>
<dbReference type="SUPFAM" id="SSF51735">
    <property type="entry name" value="NAD(P)-binding Rossmann-fold domains"/>
    <property type="match status" value="1"/>
</dbReference>
<evidence type="ECO:0000256" key="1">
    <source>
        <dbReference type="ARBA" id="ARBA00006484"/>
    </source>
</evidence>
<proteinExistence type="inferred from homology"/>
<dbReference type="PRINTS" id="PR00080">
    <property type="entry name" value="SDRFAMILY"/>
</dbReference>
<dbReference type="InterPro" id="IPR036291">
    <property type="entry name" value="NAD(P)-bd_dom_sf"/>
</dbReference>
<dbReference type="PANTHER" id="PTHR43976:SF16">
    <property type="entry name" value="SHORT-CHAIN DEHYDROGENASE_REDUCTASE FAMILY PROTEIN"/>
    <property type="match status" value="1"/>
</dbReference>
<dbReference type="NCBIfam" id="NF006114">
    <property type="entry name" value="PRK08263.1"/>
    <property type="match status" value="1"/>
</dbReference>
<dbReference type="RefSeq" id="WP_381827106.1">
    <property type="nucleotide sequence ID" value="NZ_JBHTCF010000001.1"/>
</dbReference>
<dbReference type="PRINTS" id="PR00081">
    <property type="entry name" value="GDHRDH"/>
</dbReference>
<keyword evidence="5" id="KW-1185">Reference proteome</keyword>
<comment type="similarity">
    <text evidence="1 3">Belongs to the short-chain dehydrogenases/reductases (SDR) family.</text>
</comment>
<evidence type="ECO:0000313" key="5">
    <source>
        <dbReference type="Proteomes" id="UP001596523"/>
    </source>
</evidence>
<dbReference type="EMBL" id="JBHTCF010000001">
    <property type="protein sequence ID" value="MFC7303453.1"/>
    <property type="molecule type" value="Genomic_DNA"/>
</dbReference>
<evidence type="ECO:0000256" key="2">
    <source>
        <dbReference type="ARBA" id="ARBA00023002"/>
    </source>
</evidence>
<dbReference type="Pfam" id="PF00106">
    <property type="entry name" value="adh_short"/>
    <property type="match status" value="1"/>
</dbReference>
<sequence>MPVPGKVWFITGASRGFGRIWAGAALERGDRVAATARDLAALDGLVARYGDAVLPLRLDIADRAAAGAAVAAAHERFGRLDVVVNNAGYGLFGAVEDITEEQARAQFDTNFFGTLWVTQAALPLLREQRSGHLVQLSSIAGLASWPMLGMYHATKWAIEGLSDALAQEVARFGIHVTLLEPGPYRTDWRGSSAVWADPGPAYAEWAKAPSAGAEPGDPAATAGPLMELVDAEHPPLRAFFGSSALQTARAVYEDRLHTWEQWDAVAKAAQGN</sequence>
<keyword evidence="2" id="KW-0560">Oxidoreductase</keyword>
<organism evidence="4 5">
    <name type="scientific">Streptomyces monticola</name>
    <dbReference type="NCBI Taxonomy" id="2666263"/>
    <lineage>
        <taxon>Bacteria</taxon>
        <taxon>Bacillati</taxon>
        <taxon>Actinomycetota</taxon>
        <taxon>Actinomycetes</taxon>
        <taxon>Kitasatosporales</taxon>
        <taxon>Streptomycetaceae</taxon>
        <taxon>Streptomyces</taxon>
    </lineage>
</organism>
<accession>A0ABW2JD38</accession>